<protein>
    <submittedName>
        <fullName evidence="1">Uncharacterized protein</fullName>
    </submittedName>
</protein>
<keyword evidence="2" id="KW-1185">Reference proteome</keyword>
<dbReference type="Proteomes" id="UP000265520">
    <property type="component" value="Unassembled WGS sequence"/>
</dbReference>
<name>A0A392NHC7_9FABA</name>
<evidence type="ECO:0000313" key="1">
    <source>
        <dbReference type="EMBL" id="MCH98763.1"/>
    </source>
</evidence>
<accession>A0A392NHC7</accession>
<sequence length="45" mass="5423">RYEARWIWNLPEDNDSGSEARRWNRAVPEAFLRRESGGGLTYRKR</sequence>
<proteinExistence type="predicted"/>
<comment type="caution">
    <text evidence="1">The sequence shown here is derived from an EMBL/GenBank/DDBJ whole genome shotgun (WGS) entry which is preliminary data.</text>
</comment>
<dbReference type="EMBL" id="LXQA010038475">
    <property type="protein sequence ID" value="MCH98763.1"/>
    <property type="molecule type" value="Genomic_DNA"/>
</dbReference>
<evidence type="ECO:0000313" key="2">
    <source>
        <dbReference type="Proteomes" id="UP000265520"/>
    </source>
</evidence>
<dbReference type="AlphaFoldDB" id="A0A392NHC7"/>
<organism evidence="1 2">
    <name type="scientific">Trifolium medium</name>
    <dbReference type="NCBI Taxonomy" id="97028"/>
    <lineage>
        <taxon>Eukaryota</taxon>
        <taxon>Viridiplantae</taxon>
        <taxon>Streptophyta</taxon>
        <taxon>Embryophyta</taxon>
        <taxon>Tracheophyta</taxon>
        <taxon>Spermatophyta</taxon>
        <taxon>Magnoliopsida</taxon>
        <taxon>eudicotyledons</taxon>
        <taxon>Gunneridae</taxon>
        <taxon>Pentapetalae</taxon>
        <taxon>rosids</taxon>
        <taxon>fabids</taxon>
        <taxon>Fabales</taxon>
        <taxon>Fabaceae</taxon>
        <taxon>Papilionoideae</taxon>
        <taxon>50 kb inversion clade</taxon>
        <taxon>NPAAA clade</taxon>
        <taxon>Hologalegina</taxon>
        <taxon>IRL clade</taxon>
        <taxon>Trifolieae</taxon>
        <taxon>Trifolium</taxon>
    </lineage>
</organism>
<feature type="non-terminal residue" evidence="1">
    <location>
        <position position="1"/>
    </location>
</feature>
<reference evidence="1 2" key="1">
    <citation type="journal article" date="2018" name="Front. Plant Sci.">
        <title>Red Clover (Trifolium pratense) and Zigzag Clover (T. medium) - A Picture of Genomic Similarities and Differences.</title>
        <authorList>
            <person name="Dluhosova J."/>
            <person name="Istvanek J."/>
            <person name="Nedelnik J."/>
            <person name="Repkova J."/>
        </authorList>
    </citation>
    <scope>NUCLEOTIDE SEQUENCE [LARGE SCALE GENOMIC DNA]</scope>
    <source>
        <strain evidence="2">cv. 10/8</strain>
        <tissue evidence="1">Leaf</tissue>
    </source>
</reference>